<dbReference type="PROSITE" id="PS00097">
    <property type="entry name" value="CARBAMOYLTRANSFERASE"/>
    <property type="match status" value="1"/>
</dbReference>
<dbReference type="GO" id="GO:0016597">
    <property type="term" value="F:amino acid binding"/>
    <property type="evidence" value="ECO:0007669"/>
    <property type="project" value="InterPro"/>
</dbReference>
<feature type="domain" description="Aspartate/ornithine carbamoyltransferase Asp/Orn-binding" evidence="8">
    <location>
        <begin position="150"/>
        <end position="305"/>
    </location>
</feature>
<dbReference type="InterPro" id="IPR006132">
    <property type="entry name" value="Asp/Orn_carbamoyltranf_P-bd"/>
</dbReference>
<evidence type="ECO:0000256" key="6">
    <source>
        <dbReference type="ARBA" id="ARBA00048772"/>
    </source>
</evidence>
<evidence type="ECO:0000256" key="2">
    <source>
        <dbReference type="ARBA" id="ARBA00007805"/>
    </source>
</evidence>
<dbReference type="InterPro" id="IPR002292">
    <property type="entry name" value="Orn/put_carbamltrans"/>
</dbReference>
<comment type="similarity">
    <text evidence="2 7">Belongs to the aspartate/ornithine carbamoyltransferase superfamily. OTCase family.</text>
</comment>
<reference evidence="10" key="1">
    <citation type="submission" date="2023-08" db="EMBL/GenBank/DDBJ databases">
        <title>Genomic characterization of piscicolin 126 produced by Carnobacterium maltaromaticum CM22 strain isolated from salmon (Salmo salar).</title>
        <authorList>
            <person name="Gonzalez-Gragera E."/>
            <person name="Garcia-Lopez J.D."/>
            <person name="Teso-Perez C."/>
            <person name="Gimenez-Hernandez I."/>
            <person name="Peralta-Sanchez J.M."/>
            <person name="Valdivia E."/>
            <person name="Montalban-Lopez M."/>
            <person name="Martin-Platero A.M."/>
            <person name="Banos A."/>
            <person name="Martinez-Bueno M."/>
        </authorList>
    </citation>
    <scope>NUCLEOTIDE SEQUENCE</scope>
    <source>
        <strain evidence="10">CM22</strain>
    </source>
</reference>
<feature type="binding site" evidence="7">
    <location>
        <begin position="131"/>
        <end position="134"/>
    </location>
    <ligand>
        <name>carbamoyl phosphate</name>
        <dbReference type="ChEBI" id="CHEBI:58228"/>
    </ligand>
</feature>
<dbReference type="PANTHER" id="PTHR45753">
    <property type="entry name" value="ORNITHINE CARBAMOYLTRANSFERASE, MITOCHONDRIAL"/>
    <property type="match status" value="1"/>
</dbReference>
<feature type="binding site" evidence="7">
    <location>
        <position position="104"/>
    </location>
    <ligand>
        <name>carbamoyl phosphate</name>
        <dbReference type="ChEBI" id="CHEBI:58228"/>
    </ligand>
</feature>
<comment type="pathway">
    <text evidence="1">Amino-acid biosynthesis; L-arginine biosynthesis; L-arginine from L-ornithine and carbamoyl phosphate: step 1/3.</text>
</comment>
<feature type="binding site" evidence="7">
    <location>
        <position position="295"/>
    </location>
    <ligand>
        <name>carbamoyl phosphate</name>
        <dbReference type="ChEBI" id="CHEBI:58228"/>
    </ligand>
</feature>
<feature type="binding site" evidence="7">
    <location>
        <position position="80"/>
    </location>
    <ligand>
        <name>carbamoyl phosphate</name>
        <dbReference type="ChEBI" id="CHEBI:58228"/>
    </ligand>
</feature>
<evidence type="ECO:0000256" key="5">
    <source>
        <dbReference type="ARBA" id="ARBA00022679"/>
    </source>
</evidence>
<dbReference type="GO" id="GO:0005737">
    <property type="term" value="C:cytoplasm"/>
    <property type="evidence" value="ECO:0007669"/>
    <property type="project" value="UniProtKB-SubCell"/>
</dbReference>
<proteinExistence type="inferred from homology"/>
<organism evidence="10 11">
    <name type="scientific">Carnobacterium maltaromaticum</name>
    <name type="common">Carnobacterium piscicola</name>
    <dbReference type="NCBI Taxonomy" id="2751"/>
    <lineage>
        <taxon>Bacteria</taxon>
        <taxon>Bacillati</taxon>
        <taxon>Bacillota</taxon>
        <taxon>Bacilli</taxon>
        <taxon>Lactobacillales</taxon>
        <taxon>Carnobacteriaceae</taxon>
        <taxon>Carnobacterium</taxon>
    </lineage>
</organism>
<comment type="subcellular location">
    <subcellularLocation>
        <location evidence="7">Cytoplasm</location>
    </subcellularLocation>
</comment>
<dbReference type="NCBIfam" id="NF001986">
    <property type="entry name" value="PRK00779.1"/>
    <property type="match status" value="1"/>
</dbReference>
<feature type="domain" description="Aspartate/ornithine carbamoyltransferase carbamoyl-P binding" evidence="9">
    <location>
        <begin position="6"/>
        <end position="144"/>
    </location>
</feature>
<feature type="binding site" evidence="7">
    <location>
        <position position="162"/>
    </location>
    <ligand>
        <name>L-ornithine</name>
        <dbReference type="ChEBI" id="CHEBI:46911"/>
    </ligand>
</feature>
<dbReference type="Pfam" id="PF02729">
    <property type="entry name" value="OTCace_N"/>
    <property type="match status" value="1"/>
</dbReference>
<comment type="caution">
    <text evidence="10">The sequence shown here is derived from an EMBL/GenBank/DDBJ whole genome shotgun (WGS) entry which is preliminary data.</text>
</comment>
<feature type="binding site" evidence="7">
    <location>
        <begin position="267"/>
        <end position="268"/>
    </location>
    <ligand>
        <name>carbamoyl phosphate</name>
        <dbReference type="ChEBI" id="CHEBI:58228"/>
    </ligand>
</feature>
<sequence length="313" mass="34396">MQTTKKDTLTLLEWSSEELLSMIELAIDIKGKPEKYQEALKGKILGMIFDKASTRTRVSFEAGMLQLGGSAIVLFSRDLQIGRGEPIIDTAKVLSEYLDGLMIRTFAHKTVEQLAEYGTMPIINGLTDEHHPCQAIADLLTIYEVKGTFEGVKLAYLGDGNNVCHSLLLASALVGLTIHCGIPQGYAVDPVILKIAQDIAESTGAVISITESPIEAVTDADFIYTDVWTSMGQEAENDSRLKDFAEEYQVNAKLVAYAKPDYHFLHCLPAHREEEVTSEIIDGPHSLIYQQAGNRLHGQKALLVMTLGENNSI</sequence>
<dbReference type="InterPro" id="IPR006130">
    <property type="entry name" value="Asp/Orn_carbamoylTrfase"/>
</dbReference>
<dbReference type="Pfam" id="PF00185">
    <property type="entry name" value="OTCace"/>
    <property type="match status" value="1"/>
</dbReference>
<comment type="catalytic activity">
    <reaction evidence="6 7">
        <text>carbamoyl phosphate + L-ornithine = L-citrulline + phosphate + H(+)</text>
        <dbReference type="Rhea" id="RHEA:19513"/>
        <dbReference type="ChEBI" id="CHEBI:15378"/>
        <dbReference type="ChEBI" id="CHEBI:43474"/>
        <dbReference type="ChEBI" id="CHEBI:46911"/>
        <dbReference type="ChEBI" id="CHEBI:57743"/>
        <dbReference type="ChEBI" id="CHEBI:58228"/>
        <dbReference type="EC" id="2.1.3.3"/>
    </reaction>
</comment>
<feature type="binding site" evidence="7">
    <location>
        <begin position="53"/>
        <end position="56"/>
    </location>
    <ligand>
        <name>carbamoyl phosphate</name>
        <dbReference type="ChEBI" id="CHEBI:58228"/>
    </ligand>
</feature>
<evidence type="ECO:0000256" key="3">
    <source>
        <dbReference type="ARBA" id="ARBA00013007"/>
    </source>
</evidence>
<protein>
    <recommendedName>
        <fullName evidence="4 7">Ornithine carbamoyltransferase</fullName>
        <shortName evidence="7">OTCase</shortName>
        <ecNumber evidence="3 7">2.1.3.3</ecNumber>
    </recommendedName>
</protein>
<dbReference type="InterPro" id="IPR036901">
    <property type="entry name" value="Asp/Orn_carbamoylTrfase_sf"/>
</dbReference>
<evidence type="ECO:0000256" key="7">
    <source>
        <dbReference type="HAMAP-Rule" id="MF_01109"/>
    </source>
</evidence>
<dbReference type="PRINTS" id="PR00100">
    <property type="entry name" value="AOTCASE"/>
</dbReference>
<dbReference type="PRINTS" id="PR00102">
    <property type="entry name" value="OTCASE"/>
</dbReference>
<dbReference type="GO" id="GO:0019240">
    <property type="term" value="P:citrulline biosynthetic process"/>
    <property type="evidence" value="ECO:0007669"/>
    <property type="project" value="TreeGrafter"/>
</dbReference>
<dbReference type="EC" id="2.1.3.3" evidence="3 7"/>
<dbReference type="FunFam" id="3.40.50.1370:FF:000008">
    <property type="entry name" value="Ornithine carbamoyltransferase"/>
    <property type="match status" value="1"/>
</dbReference>
<evidence type="ECO:0000256" key="1">
    <source>
        <dbReference type="ARBA" id="ARBA00004975"/>
    </source>
</evidence>
<keyword evidence="5 7" id="KW-0808">Transferase</keyword>
<dbReference type="GO" id="GO:0004585">
    <property type="term" value="F:ornithine carbamoyltransferase activity"/>
    <property type="evidence" value="ECO:0007669"/>
    <property type="project" value="UniProtKB-UniRule"/>
</dbReference>
<gene>
    <name evidence="10" type="primary">argF</name>
    <name evidence="10" type="ORF">RAK27_17640</name>
</gene>
<dbReference type="EMBL" id="JAVBVO010000005">
    <property type="protein sequence ID" value="MDZ5760467.1"/>
    <property type="molecule type" value="Genomic_DNA"/>
</dbReference>
<feature type="binding site" evidence="7">
    <location>
        <begin position="230"/>
        <end position="231"/>
    </location>
    <ligand>
        <name>L-ornithine</name>
        <dbReference type="ChEBI" id="CHEBI:46911"/>
    </ligand>
</feature>
<dbReference type="GO" id="GO:0042450">
    <property type="term" value="P:L-arginine biosynthetic process via ornithine"/>
    <property type="evidence" value="ECO:0007669"/>
    <property type="project" value="UniProtKB-UniRule"/>
</dbReference>
<keyword evidence="7" id="KW-0963">Cytoplasm</keyword>
<dbReference type="AlphaFoldDB" id="A0AAW9K9K3"/>
<accession>A0AAW9K9K3</accession>
<evidence type="ECO:0000259" key="9">
    <source>
        <dbReference type="Pfam" id="PF02729"/>
    </source>
</evidence>
<dbReference type="SUPFAM" id="SSF53671">
    <property type="entry name" value="Aspartate/ornithine carbamoyltransferase"/>
    <property type="match status" value="1"/>
</dbReference>
<feature type="binding site" evidence="7">
    <location>
        <position position="226"/>
    </location>
    <ligand>
        <name>L-ornithine</name>
        <dbReference type="ChEBI" id="CHEBI:46911"/>
    </ligand>
</feature>
<evidence type="ECO:0000313" key="11">
    <source>
        <dbReference type="Proteomes" id="UP001290462"/>
    </source>
</evidence>
<evidence type="ECO:0000256" key="4">
    <source>
        <dbReference type="ARBA" id="ARBA00016634"/>
    </source>
</evidence>
<dbReference type="HAMAP" id="MF_01109">
    <property type="entry name" value="OTCase"/>
    <property type="match status" value="1"/>
</dbReference>
<dbReference type="Gene3D" id="3.40.50.1370">
    <property type="entry name" value="Aspartate/ornithine carbamoyltransferase"/>
    <property type="match status" value="2"/>
</dbReference>
<name>A0AAW9K9K3_CARML</name>
<dbReference type="RefSeq" id="WP_010051215.1">
    <property type="nucleotide sequence ID" value="NZ_CBCPHT010000002.1"/>
</dbReference>
<dbReference type="InterPro" id="IPR006131">
    <property type="entry name" value="Asp_carbamoyltransf_Asp/Orn-bd"/>
</dbReference>
<evidence type="ECO:0000259" key="8">
    <source>
        <dbReference type="Pfam" id="PF00185"/>
    </source>
</evidence>
<dbReference type="NCBIfam" id="TIGR00658">
    <property type="entry name" value="orni_carb_tr"/>
    <property type="match status" value="1"/>
</dbReference>
<evidence type="ECO:0000313" key="10">
    <source>
        <dbReference type="EMBL" id="MDZ5760467.1"/>
    </source>
</evidence>
<dbReference type="InterPro" id="IPR024904">
    <property type="entry name" value="OTCase_ArgI"/>
</dbReference>
<dbReference type="Proteomes" id="UP001290462">
    <property type="component" value="Unassembled WGS sequence"/>
</dbReference>
<dbReference type="PANTHER" id="PTHR45753:SF3">
    <property type="entry name" value="ORNITHINE TRANSCARBAMYLASE, MITOCHONDRIAL"/>
    <property type="match status" value="1"/>
</dbReference>